<comment type="caution">
    <text evidence="8">The sequence shown here is derived from an EMBL/GenBank/DDBJ whole genome shotgun (WGS) entry which is preliminary data.</text>
</comment>
<comment type="similarity">
    <text evidence="1 5">Belongs to the peptidase S8 family.</text>
</comment>
<dbReference type="AlphaFoldDB" id="A0A0M9VXH6"/>
<sequence>MGAPDDDEQYSEVEDVDERAISRNGDDSSDDESESDEEAGFDGRQSKVSVKDLLAMTLQSIQYGKLDLTNQSQLQSFKTEDGNILASQTGDPRQPTVLHIMAMMEKKDMPKLDSKMEPLIKHLVAHRNDILRIQDRSGHTAMYLAIEAKKEKMVQWMCDVHPDIGSIIATLGGDQENCVHVGIKKKVKFLDLLVEKANAEALVAKDRDGNTPLHLAVDYKKCKKEQLAIIERIVAKSDRLIQESKLGDFNNAGRSPFLHHKETVRKAKAKEAEKEAKKYSKDDKALDKHSIHVRPDAPDAHGAAREMPAPGQRPVKPPSSPMMTPSNPMSASESQRSRAVSTDTRAKYGGRAQAPATTSTMAIPSLALSQPREAPNDGKKSSRQANSGKATDAKASVEAHKSKVDETTVKNVERFLKLHYLRSRSYNAALEILYGRNVTSDLELYFDLSGHANIKQTGLENLLSKLKFEEILQYIAIPKLNVEANVMVANTKKTRVASRVKQDGSGRRDLCYIFDRLRKKGVRTILKVIVDDMDSPAHSDDAIEEALKFFDVEVWDWRRVDLCSEVIQRVSSKVRAVHLYWSGNNAVLRGWAEEGGLKRLKELRDVHLHIQQGLETSARTKQNVEDFCEQMKTRRPDVNIFKEWPVAHRENADLAALRAEEQAEHSTKHEWIQCMKEFRRLVYDAERYYEGPKVDENIEEPIKVALIDDGVDVKDLEFPFIGGRTFCTRDEEHNLNAPYYISSMGHGTIMAKQIHLLCPRAQFYVLRLEDHASEDGARQLTARSAAHAILAAVQKKVHVISMSWTIDPPEDEEERRLLDDAITKAANADILMFCSASDKGAKTGLTYPAKATTKIFTIGAATASGAADTWIGNLSNINFTFPGVKVELDGDRSEQGLKDATGSSVATALAAGLAALVLYCVQVRILVAGNEAERSKARKDFHNLKKHEHMMRALKDIGTTEESNHKFIEVWEVFGKKIEEKEQCDQERWIDLIAEVGTTLCRKM</sequence>
<dbReference type="CDD" id="cd07491">
    <property type="entry name" value="Peptidases_S8_7"/>
    <property type="match status" value="1"/>
</dbReference>
<evidence type="ECO:0000259" key="7">
    <source>
        <dbReference type="Pfam" id="PF00082"/>
    </source>
</evidence>
<feature type="compositionally biased region" description="Basic and acidic residues" evidence="6">
    <location>
        <begin position="259"/>
        <end position="304"/>
    </location>
</feature>
<feature type="domain" description="Peptidase S8/S53" evidence="7">
    <location>
        <begin position="702"/>
        <end position="918"/>
    </location>
</feature>
<evidence type="ECO:0000256" key="6">
    <source>
        <dbReference type="SAM" id="MobiDB-lite"/>
    </source>
</evidence>
<protein>
    <submittedName>
        <fullName evidence="8">Thermostable alkaline protease</fullName>
    </submittedName>
</protein>
<dbReference type="InterPro" id="IPR015500">
    <property type="entry name" value="Peptidase_S8_subtilisin-rel"/>
</dbReference>
<dbReference type="Pfam" id="PF00082">
    <property type="entry name" value="Peptidase_S8"/>
    <property type="match status" value="1"/>
</dbReference>
<dbReference type="PROSITE" id="PS51892">
    <property type="entry name" value="SUBTILASE"/>
    <property type="match status" value="1"/>
</dbReference>
<dbReference type="SUPFAM" id="SSF48403">
    <property type="entry name" value="Ankyrin repeat"/>
    <property type="match status" value="1"/>
</dbReference>
<dbReference type="PANTHER" id="PTHR43399">
    <property type="entry name" value="SUBTILISIN-RELATED"/>
    <property type="match status" value="1"/>
</dbReference>
<dbReference type="PRINTS" id="PR00723">
    <property type="entry name" value="SUBTILISIN"/>
</dbReference>
<keyword evidence="9" id="KW-1185">Reference proteome</keyword>
<feature type="region of interest" description="Disordered" evidence="6">
    <location>
        <begin position="1"/>
        <end position="44"/>
    </location>
</feature>
<proteinExistence type="inferred from homology"/>
<keyword evidence="4 5" id="KW-0720">Serine protease</keyword>
<keyword evidence="2 5" id="KW-0645">Protease</keyword>
<dbReference type="PANTHER" id="PTHR43399:SF4">
    <property type="entry name" value="CELL WALL-ASSOCIATED PROTEASE"/>
    <property type="match status" value="1"/>
</dbReference>
<feature type="compositionally biased region" description="Acidic residues" evidence="6">
    <location>
        <begin position="1"/>
        <end position="17"/>
    </location>
</feature>
<dbReference type="SMART" id="SM00248">
    <property type="entry name" value="ANK"/>
    <property type="match status" value="3"/>
</dbReference>
<evidence type="ECO:0000256" key="2">
    <source>
        <dbReference type="ARBA" id="ARBA00022670"/>
    </source>
</evidence>
<evidence type="ECO:0000256" key="4">
    <source>
        <dbReference type="ARBA" id="ARBA00022825"/>
    </source>
</evidence>
<reference evidence="8 9" key="1">
    <citation type="submission" date="2015-07" db="EMBL/GenBank/DDBJ databases">
        <title>The genome of the fungus Escovopsis weberi, a specialized disease agent of ant agriculture.</title>
        <authorList>
            <person name="de Man T.J."/>
            <person name="Stajich J.E."/>
            <person name="Kubicek C.P."/>
            <person name="Chenthamara K."/>
            <person name="Atanasova L."/>
            <person name="Druzhinina I.S."/>
            <person name="Birnbaum S."/>
            <person name="Barribeau S.M."/>
            <person name="Teiling C."/>
            <person name="Suen G."/>
            <person name="Currie C."/>
            <person name="Gerardo N.M."/>
        </authorList>
    </citation>
    <scope>NUCLEOTIDE SEQUENCE [LARGE SCALE GENOMIC DNA]</scope>
</reference>
<feature type="compositionally biased region" description="Acidic residues" evidence="6">
    <location>
        <begin position="27"/>
        <end position="40"/>
    </location>
</feature>
<dbReference type="OrthoDB" id="5093543at2759"/>
<dbReference type="InterPro" id="IPR036852">
    <property type="entry name" value="Peptidase_S8/S53_dom_sf"/>
</dbReference>
<organism evidence="8 9">
    <name type="scientific">Escovopsis weberi</name>
    <dbReference type="NCBI Taxonomy" id="150374"/>
    <lineage>
        <taxon>Eukaryota</taxon>
        <taxon>Fungi</taxon>
        <taxon>Dikarya</taxon>
        <taxon>Ascomycota</taxon>
        <taxon>Pezizomycotina</taxon>
        <taxon>Sordariomycetes</taxon>
        <taxon>Hypocreomycetidae</taxon>
        <taxon>Hypocreales</taxon>
        <taxon>Hypocreaceae</taxon>
        <taxon>Escovopsis</taxon>
    </lineage>
</organism>
<evidence type="ECO:0000256" key="5">
    <source>
        <dbReference type="PROSITE-ProRule" id="PRU01240"/>
    </source>
</evidence>
<dbReference type="Gene3D" id="1.25.40.20">
    <property type="entry name" value="Ankyrin repeat-containing domain"/>
    <property type="match status" value="1"/>
</dbReference>
<evidence type="ECO:0000256" key="3">
    <source>
        <dbReference type="ARBA" id="ARBA00022801"/>
    </source>
</evidence>
<dbReference type="GO" id="GO:0004252">
    <property type="term" value="F:serine-type endopeptidase activity"/>
    <property type="evidence" value="ECO:0007669"/>
    <property type="project" value="UniProtKB-UniRule"/>
</dbReference>
<name>A0A0M9VXH6_ESCWE</name>
<dbReference type="InterPro" id="IPR036770">
    <property type="entry name" value="Ankyrin_rpt-contain_sf"/>
</dbReference>
<keyword evidence="3 5" id="KW-0378">Hydrolase</keyword>
<feature type="compositionally biased region" description="Polar residues" evidence="6">
    <location>
        <begin position="333"/>
        <end position="343"/>
    </location>
</feature>
<feature type="active site" description="Charge relay system" evidence="5">
    <location>
        <position position="708"/>
    </location>
</feature>
<dbReference type="SUPFAM" id="SSF52743">
    <property type="entry name" value="Subtilisin-like"/>
    <property type="match status" value="1"/>
</dbReference>
<dbReference type="STRING" id="150374.A0A0M9VXH6"/>
<dbReference type="GO" id="GO:0006508">
    <property type="term" value="P:proteolysis"/>
    <property type="evidence" value="ECO:0007669"/>
    <property type="project" value="UniProtKB-KW"/>
</dbReference>
<feature type="active site" description="Charge relay system" evidence="5">
    <location>
        <position position="904"/>
    </location>
</feature>
<evidence type="ECO:0000313" key="9">
    <source>
        <dbReference type="Proteomes" id="UP000053831"/>
    </source>
</evidence>
<feature type="compositionally biased region" description="Low complexity" evidence="6">
    <location>
        <begin position="321"/>
        <end position="332"/>
    </location>
</feature>
<dbReference type="Proteomes" id="UP000053831">
    <property type="component" value="Unassembled WGS sequence"/>
</dbReference>
<dbReference type="InterPro" id="IPR002110">
    <property type="entry name" value="Ankyrin_rpt"/>
</dbReference>
<dbReference type="EMBL" id="LGSR01000002">
    <property type="protein sequence ID" value="KOS23155.1"/>
    <property type="molecule type" value="Genomic_DNA"/>
</dbReference>
<feature type="region of interest" description="Disordered" evidence="6">
    <location>
        <begin position="251"/>
        <end position="402"/>
    </location>
</feature>
<dbReference type="InterPro" id="IPR000209">
    <property type="entry name" value="Peptidase_S8/S53_dom"/>
</dbReference>
<dbReference type="Gene3D" id="3.40.50.200">
    <property type="entry name" value="Peptidase S8/S53 domain"/>
    <property type="match status" value="1"/>
</dbReference>
<feature type="compositionally biased region" description="Basic and acidic residues" evidence="6">
    <location>
        <begin position="391"/>
        <end position="402"/>
    </location>
</feature>
<gene>
    <name evidence="8" type="ORF">ESCO_003928</name>
</gene>
<feature type="active site" description="Charge relay system" evidence="5">
    <location>
        <position position="746"/>
    </location>
</feature>
<dbReference type="InterPro" id="IPR051048">
    <property type="entry name" value="Peptidase_S8/S53_subtilisin"/>
</dbReference>
<accession>A0A0M9VXH6</accession>
<evidence type="ECO:0000313" key="8">
    <source>
        <dbReference type="EMBL" id="KOS23155.1"/>
    </source>
</evidence>
<evidence type="ECO:0000256" key="1">
    <source>
        <dbReference type="ARBA" id="ARBA00011073"/>
    </source>
</evidence>